<keyword evidence="2" id="KW-1185">Reference proteome</keyword>
<dbReference type="RefSeq" id="WP_169102189.1">
    <property type="nucleotide sequence ID" value="NZ_JABBVZ010000095.1"/>
</dbReference>
<dbReference type="AlphaFoldDB" id="A0A7Y0L796"/>
<gene>
    <name evidence="1" type="ORF">HIJ39_18100</name>
</gene>
<comment type="caution">
    <text evidence="1">The sequence shown here is derived from an EMBL/GenBank/DDBJ whole genome shotgun (WGS) entry which is preliminary data.</text>
</comment>
<evidence type="ECO:0000313" key="1">
    <source>
        <dbReference type="EMBL" id="NMP24247.1"/>
    </source>
</evidence>
<dbReference type="EMBL" id="JABBVZ010000095">
    <property type="protein sequence ID" value="NMP24247.1"/>
    <property type="molecule type" value="Genomic_DNA"/>
</dbReference>
<sequence length="68" mass="7768">MPRRRPSAWARVDEGHAVRFEAWIQTQAVAQDGKTSQELADELIGMLLQFQQEHPGVSLAVARRPGWW</sequence>
<name>A0A7Y0L796_9FIRM</name>
<proteinExistence type="predicted"/>
<evidence type="ECO:0000313" key="2">
    <source>
        <dbReference type="Proteomes" id="UP000533476"/>
    </source>
</evidence>
<accession>A0A7Y0L796</accession>
<organism evidence="1 2">
    <name type="scientific">Sulfobacillus harzensis</name>
    <dbReference type="NCBI Taxonomy" id="2729629"/>
    <lineage>
        <taxon>Bacteria</taxon>
        <taxon>Bacillati</taxon>
        <taxon>Bacillota</taxon>
        <taxon>Clostridia</taxon>
        <taxon>Eubacteriales</taxon>
        <taxon>Clostridiales Family XVII. Incertae Sedis</taxon>
        <taxon>Sulfobacillus</taxon>
    </lineage>
</organism>
<dbReference type="Proteomes" id="UP000533476">
    <property type="component" value="Unassembled WGS sequence"/>
</dbReference>
<reference evidence="1 2" key="1">
    <citation type="submission" date="2020-04" db="EMBL/GenBank/DDBJ databases">
        <authorList>
            <person name="Zhang R."/>
            <person name="Schippers A."/>
        </authorList>
    </citation>
    <scope>NUCLEOTIDE SEQUENCE [LARGE SCALE GENOMIC DNA]</scope>
    <source>
        <strain evidence="1 2">DSM 109850</strain>
    </source>
</reference>
<protein>
    <submittedName>
        <fullName evidence="1">Uncharacterized protein</fullName>
    </submittedName>
</protein>